<feature type="transmembrane region" description="Helical" evidence="1">
    <location>
        <begin position="34"/>
        <end position="58"/>
    </location>
</feature>
<protein>
    <submittedName>
        <fullName evidence="2">Uncharacterized protein</fullName>
    </submittedName>
</protein>
<name>A0A1B0A6N5_GLOPL</name>
<keyword evidence="1" id="KW-0472">Membrane</keyword>
<sequence length="103" mass="11803">MSEFSFNLLLNPSLLRSLSKVVKLLHRSLRVRTIMIVLLIEKIYAVLSVLLFSGIVIVEPMCEQLNRKSSSTASWKSFEVNEHLEILRTITTTGTNLKRLLIF</sequence>
<dbReference type="AlphaFoldDB" id="A0A1B0A6N5"/>
<reference evidence="3" key="1">
    <citation type="submission" date="2014-03" db="EMBL/GenBank/DDBJ databases">
        <authorList>
            <person name="Aksoy S."/>
            <person name="Warren W."/>
            <person name="Wilson R.K."/>
        </authorList>
    </citation>
    <scope>NUCLEOTIDE SEQUENCE [LARGE SCALE GENOMIC DNA]</scope>
    <source>
        <strain evidence="3">IAEA</strain>
    </source>
</reference>
<dbReference type="Proteomes" id="UP000092445">
    <property type="component" value="Unassembled WGS sequence"/>
</dbReference>
<keyword evidence="3" id="KW-1185">Reference proteome</keyword>
<dbReference type="EnsemblMetazoa" id="GPAI035962-RA">
    <property type="protein sequence ID" value="GPAI035962-PA"/>
    <property type="gene ID" value="GPAI035962"/>
</dbReference>
<evidence type="ECO:0000313" key="3">
    <source>
        <dbReference type="Proteomes" id="UP000092445"/>
    </source>
</evidence>
<reference evidence="2" key="2">
    <citation type="submission" date="2020-05" db="UniProtKB">
        <authorList>
            <consortium name="EnsemblMetazoa"/>
        </authorList>
    </citation>
    <scope>IDENTIFICATION</scope>
    <source>
        <strain evidence="2">IAEA</strain>
    </source>
</reference>
<keyword evidence="1" id="KW-1133">Transmembrane helix</keyword>
<proteinExistence type="predicted"/>
<organism evidence="2 3">
    <name type="scientific">Glossina pallidipes</name>
    <name type="common">Tsetse fly</name>
    <dbReference type="NCBI Taxonomy" id="7398"/>
    <lineage>
        <taxon>Eukaryota</taxon>
        <taxon>Metazoa</taxon>
        <taxon>Ecdysozoa</taxon>
        <taxon>Arthropoda</taxon>
        <taxon>Hexapoda</taxon>
        <taxon>Insecta</taxon>
        <taxon>Pterygota</taxon>
        <taxon>Neoptera</taxon>
        <taxon>Endopterygota</taxon>
        <taxon>Diptera</taxon>
        <taxon>Brachycera</taxon>
        <taxon>Muscomorpha</taxon>
        <taxon>Hippoboscoidea</taxon>
        <taxon>Glossinidae</taxon>
        <taxon>Glossina</taxon>
    </lineage>
</organism>
<accession>A0A1B0A6N5</accession>
<evidence type="ECO:0000256" key="1">
    <source>
        <dbReference type="SAM" id="Phobius"/>
    </source>
</evidence>
<dbReference type="VEuPathDB" id="VectorBase:GPAI035962"/>
<evidence type="ECO:0000313" key="2">
    <source>
        <dbReference type="EnsemblMetazoa" id="GPAI035962-PA"/>
    </source>
</evidence>
<keyword evidence="1" id="KW-0812">Transmembrane</keyword>